<dbReference type="Pfam" id="PF00534">
    <property type="entry name" value="Glycos_transf_1"/>
    <property type="match status" value="1"/>
</dbReference>
<dbReference type="KEGG" id="mem:Memar_0183"/>
<dbReference type="Pfam" id="PF13439">
    <property type="entry name" value="Glyco_transf_4"/>
    <property type="match status" value="1"/>
</dbReference>
<evidence type="ECO:0000259" key="3">
    <source>
        <dbReference type="Pfam" id="PF13439"/>
    </source>
</evidence>
<dbReference type="Proteomes" id="UP000002146">
    <property type="component" value="Chromosome"/>
</dbReference>
<dbReference type="HOGENOM" id="CLU_009583_25_0_2"/>
<evidence type="ECO:0000313" key="5">
    <source>
        <dbReference type="Proteomes" id="UP000002146"/>
    </source>
</evidence>
<name>A3CRW7_METMJ</name>
<feature type="domain" description="Glycosyl transferase family 1" evidence="2">
    <location>
        <begin position="286"/>
        <end position="413"/>
    </location>
</feature>
<dbReference type="CAZy" id="GT4">
    <property type="family name" value="Glycosyltransferase Family 4"/>
</dbReference>
<evidence type="ECO:0000313" key="4">
    <source>
        <dbReference type="EMBL" id="ABN56117.1"/>
    </source>
</evidence>
<proteinExistence type="predicted"/>
<protein>
    <submittedName>
        <fullName evidence="4">Glycosyl transferase, group 1</fullName>
    </submittedName>
</protein>
<feature type="domain" description="Glycosyltransferase subfamily 4-like N-terminal" evidence="3">
    <location>
        <begin position="106"/>
        <end position="278"/>
    </location>
</feature>
<dbReference type="STRING" id="368407.Memar_0183"/>
<sequence length="476" mass="51931">MPDEGYFLFASRRLRELCEAERRFLALMRGESKPEQYIRRTSVTPEGTLRPESSGVHLRSRSRSPPLVPGPRTNTLIPLLPQPIPQEATRLKIAYVYDAVYPWVKGGVEKRIREVSVRLADRGHEVHVYGMRCWDGPAVIERDGVTLHGVCPGEALYSDGRRTVPQAVRFGKAVLRPLLSSGADVVDCQNFPYFSCFSAKAASVRRGFPLVVTWHEVWGDYWYDYLGRRGAFGKAVERLAAGLTDHHVAVSPSTARALEALGVSGPVPVVPNGIDLARIAAVPPAAEEWDVIFTGRLIREKNVDVLLRALVAVREEVPDLRALVVGDGPERPALERLARDLGLDESVTFTGFLPDHDAVVAAMKASRVFVLPSTREGFGIAALEAMACGIPVVTTDHPGNAAGDLVVPGVNGYRPGLSAGELGEGILAGLERGAQMRDGCLRTAGEYQWEEIVRRIEAVYDRCVGDASAEVREGDV</sequence>
<evidence type="ECO:0000259" key="2">
    <source>
        <dbReference type="Pfam" id="PF00534"/>
    </source>
</evidence>
<dbReference type="EMBL" id="CP000562">
    <property type="protein sequence ID" value="ABN56117.1"/>
    <property type="molecule type" value="Genomic_DNA"/>
</dbReference>
<gene>
    <name evidence="4" type="ordered locus">Memar_0183</name>
</gene>
<dbReference type="eggNOG" id="arCOG01403">
    <property type="taxonomic scope" value="Archaea"/>
</dbReference>
<dbReference type="GO" id="GO:0016757">
    <property type="term" value="F:glycosyltransferase activity"/>
    <property type="evidence" value="ECO:0007669"/>
    <property type="project" value="InterPro"/>
</dbReference>
<dbReference type="AlphaFoldDB" id="A3CRW7"/>
<dbReference type="Gene3D" id="3.40.50.2000">
    <property type="entry name" value="Glycogen Phosphorylase B"/>
    <property type="match status" value="2"/>
</dbReference>
<accession>A3CRW7</accession>
<dbReference type="InterPro" id="IPR001296">
    <property type="entry name" value="Glyco_trans_1"/>
</dbReference>
<feature type="region of interest" description="Disordered" evidence="1">
    <location>
        <begin position="39"/>
        <end position="72"/>
    </location>
</feature>
<organism evidence="4 5">
    <name type="scientific">Methanoculleus marisnigri (strain ATCC 35101 / DSM 1498 / JR1)</name>
    <dbReference type="NCBI Taxonomy" id="368407"/>
    <lineage>
        <taxon>Archaea</taxon>
        <taxon>Methanobacteriati</taxon>
        <taxon>Methanobacteriota</taxon>
        <taxon>Stenosarchaea group</taxon>
        <taxon>Methanomicrobia</taxon>
        <taxon>Methanomicrobiales</taxon>
        <taxon>Methanomicrobiaceae</taxon>
        <taxon>Methanoculleus</taxon>
    </lineage>
</organism>
<dbReference type="SUPFAM" id="SSF53756">
    <property type="entry name" value="UDP-Glycosyltransferase/glycogen phosphorylase"/>
    <property type="match status" value="1"/>
</dbReference>
<dbReference type="InterPro" id="IPR028098">
    <property type="entry name" value="Glyco_trans_4-like_N"/>
</dbReference>
<reference evidence="4 5" key="1">
    <citation type="journal article" date="2009" name="Stand. Genomic Sci.">
        <title>Complete genome sequence of Methanoculleus marisnigri Romesser et al. 1981 type strain JR1.</title>
        <authorList>
            <person name="Anderson I.J."/>
            <person name="Sieprawska-Lupa M."/>
            <person name="Lapidus A."/>
            <person name="Nolan M."/>
            <person name="Copeland A."/>
            <person name="Glavina Del Rio T."/>
            <person name="Tice H."/>
            <person name="Dalin E."/>
            <person name="Barry K."/>
            <person name="Saunders E."/>
            <person name="Han C."/>
            <person name="Brettin T."/>
            <person name="Detter J.C."/>
            <person name="Bruce D."/>
            <person name="Mikhailova N."/>
            <person name="Pitluck S."/>
            <person name="Hauser L."/>
            <person name="Land M."/>
            <person name="Lucas S."/>
            <person name="Richardson P."/>
            <person name="Whitman W.B."/>
            <person name="Kyrpides N.C."/>
        </authorList>
    </citation>
    <scope>NUCLEOTIDE SEQUENCE [LARGE SCALE GENOMIC DNA]</scope>
    <source>
        <strain evidence="5">ATCC 35101 / DSM 1498 / JR1</strain>
    </source>
</reference>
<keyword evidence="4" id="KW-0808">Transferase</keyword>
<dbReference type="PANTHER" id="PTHR45947">
    <property type="entry name" value="SULFOQUINOVOSYL TRANSFERASE SQD2"/>
    <property type="match status" value="1"/>
</dbReference>
<dbReference type="CDD" id="cd03801">
    <property type="entry name" value="GT4_PimA-like"/>
    <property type="match status" value="1"/>
</dbReference>
<dbReference type="PANTHER" id="PTHR45947:SF3">
    <property type="entry name" value="SULFOQUINOVOSYL TRANSFERASE SQD2"/>
    <property type="match status" value="1"/>
</dbReference>
<dbReference type="InterPro" id="IPR050194">
    <property type="entry name" value="Glycosyltransferase_grp1"/>
</dbReference>
<keyword evidence="5" id="KW-1185">Reference proteome</keyword>
<evidence type="ECO:0000256" key="1">
    <source>
        <dbReference type="SAM" id="MobiDB-lite"/>
    </source>
</evidence>